<dbReference type="Proteomes" id="UP000270988">
    <property type="component" value="Chromosome"/>
</dbReference>
<organism evidence="2 3">
    <name type="scientific">Rothia dentocariosa</name>
    <dbReference type="NCBI Taxonomy" id="2047"/>
    <lineage>
        <taxon>Bacteria</taxon>
        <taxon>Bacillati</taxon>
        <taxon>Actinomycetota</taxon>
        <taxon>Actinomycetes</taxon>
        <taxon>Micrococcales</taxon>
        <taxon>Micrococcaceae</taxon>
        <taxon>Rothia</taxon>
    </lineage>
</organism>
<gene>
    <name evidence="2" type="ORF">NCTC10918_01637</name>
</gene>
<proteinExistence type="predicted"/>
<accession>A0A3S4YT17</accession>
<feature type="transmembrane region" description="Helical" evidence="1">
    <location>
        <begin position="124"/>
        <end position="143"/>
    </location>
</feature>
<name>A0A3S4YT17_9MICC</name>
<feature type="transmembrane region" description="Helical" evidence="1">
    <location>
        <begin position="270"/>
        <end position="291"/>
    </location>
</feature>
<keyword evidence="1" id="KW-0472">Membrane</keyword>
<evidence type="ECO:0000313" key="2">
    <source>
        <dbReference type="EMBL" id="VEJ30358.1"/>
    </source>
</evidence>
<protein>
    <submittedName>
        <fullName evidence="2">Uncharacterized protein</fullName>
    </submittedName>
</protein>
<feature type="transmembrane region" description="Helical" evidence="1">
    <location>
        <begin position="230"/>
        <end position="250"/>
    </location>
</feature>
<feature type="transmembrane region" description="Helical" evidence="1">
    <location>
        <begin position="66"/>
        <end position="87"/>
    </location>
</feature>
<feature type="transmembrane region" description="Helical" evidence="1">
    <location>
        <begin position="349"/>
        <end position="373"/>
    </location>
</feature>
<feature type="transmembrane region" description="Helical" evidence="1">
    <location>
        <begin position="311"/>
        <end position="337"/>
    </location>
</feature>
<evidence type="ECO:0000313" key="3">
    <source>
        <dbReference type="Proteomes" id="UP000270988"/>
    </source>
</evidence>
<reference evidence="2 3" key="1">
    <citation type="submission" date="2018-12" db="EMBL/GenBank/DDBJ databases">
        <authorList>
            <consortium name="Pathogen Informatics"/>
        </authorList>
    </citation>
    <scope>NUCLEOTIDE SEQUENCE [LARGE SCALE GENOMIC DNA]</scope>
    <source>
        <strain evidence="2 3">NCTC10918</strain>
    </source>
</reference>
<keyword evidence="1" id="KW-1133">Transmembrane helix</keyword>
<dbReference type="EMBL" id="LR134521">
    <property type="protein sequence ID" value="VEJ30358.1"/>
    <property type="molecule type" value="Genomic_DNA"/>
</dbReference>
<keyword evidence="1" id="KW-0812">Transmembrane</keyword>
<evidence type="ECO:0000256" key="1">
    <source>
        <dbReference type="SAM" id="Phobius"/>
    </source>
</evidence>
<sequence length="478" mass="56536">MSIMNNSIVVFENIISFIPYLLNFETGIIVTFGTLLLTLFINLHVENKSEWVSKHDYIRGFAYQRYVTLITYFLGIIWFIEFIYRVWASIDLATLPIQKNLKDNKIWDIDNHGKFFGNEVPGDVPLWAFLFLSWFVISMWFYIYNSKFAIHYQVISSYKEISYISSQNKMSHNLAKAVVKIHSISDIDRHKNSKKADWRDSIRSIFPGNKKSKGSIYYIGKFRSEIMRDLRVFIPIYIVITSFHVLWVIYSLNTFYGTKFEIRSGNFFMITFWSILMGGLLIFLGFFSGLIQNLKMMIDTNIYKKGKLKVFYYGVNFYLVSIESIVFMPNFIYAIMFPEGDSDHKYNEWTMWVSMIIPIILAIIALHGTYICLVSKRIQKVTQENVKFIYDIYNKYGVDENLFDINIFYIARIVYLEMNVDDLYREYVTLHKSFDFGRDGVEYDYKKDLERAYEIADKNNDEFPRSASFSDVCIMLIK</sequence>
<dbReference type="AlphaFoldDB" id="A0A3S4YT17"/>
<feature type="transmembrane region" description="Helical" evidence="1">
    <location>
        <begin position="20"/>
        <end position="45"/>
    </location>
</feature>